<reference evidence="3" key="1">
    <citation type="submission" date="2016-10" db="EMBL/GenBank/DDBJ databases">
        <authorList>
            <person name="Varghese N."/>
        </authorList>
    </citation>
    <scope>NUCLEOTIDE SEQUENCE [LARGE SCALE GENOMIC DNA]</scope>
    <source>
        <strain evidence="3">DSM 12489</strain>
    </source>
</reference>
<organism evidence="2 3">
    <name type="scientific">Alicyclobacillus hesperidum</name>
    <dbReference type="NCBI Taxonomy" id="89784"/>
    <lineage>
        <taxon>Bacteria</taxon>
        <taxon>Bacillati</taxon>
        <taxon>Bacillota</taxon>
        <taxon>Bacilli</taxon>
        <taxon>Bacillales</taxon>
        <taxon>Alicyclobacillaceae</taxon>
        <taxon>Alicyclobacillus</taxon>
    </lineage>
</organism>
<feature type="domain" description="GH18" evidence="1">
    <location>
        <begin position="128"/>
        <end position="444"/>
    </location>
</feature>
<dbReference type="SMART" id="SM00636">
    <property type="entry name" value="Glyco_18"/>
    <property type="match status" value="1"/>
</dbReference>
<evidence type="ECO:0000259" key="1">
    <source>
        <dbReference type="PROSITE" id="PS51910"/>
    </source>
</evidence>
<evidence type="ECO:0000313" key="3">
    <source>
        <dbReference type="Proteomes" id="UP000182589"/>
    </source>
</evidence>
<dbReference type="GO" id="GO:0008061">
    <property type="term" value="F:chitin binding"/>
    <property type="evidence" value="ECO:0007669"/>
    <property type="project" value="InterPro"/>
</dbReference>
<gene>
    <name evidence="2" type="ORF">SAMN04489725_10547</name>
</gene>
<dbReference type="SUPFAM" id="SSF51445">
    <property type="entry name" value="(Trans)glycosidases"/>
    <property type="match status" value="1"/>
</dbReference>
<dbReference type="PROSITE" id="PS51257">
    <property type="entry name" value="PROKAR_LIPOPROTEIN"/>
    <property type="match status" value="1"/>
</dbReference>
<protein>
    <submittedName>
        <fullName evidence="2">Spore germination protein YaaH</fullName>
    </submittedName>
</protein>
<dbReference type="AlphaFoldDB" id="A0A1H2T356"/>
<dbReference type="PANTHER" id="PTHR46066">
    <property type="entry name" value="CHITINASE DOMAIN-CONTAINING PROTEIN 1 FAMILY MEMBER"/>
    <property type="match status" value="1"/>
</dbReference>
<dbReference type="InterPro" id="IPR011583">
    <property type="entry name" value="Chitinase_II/V-like_cat"/>
</dbReference>
<proteinExistence type="predicted"/>
<dbReference type="InterPro" id="IPR017853">
    <property type="entry name" value="GH"/>
</dbReference>
<dbReference type="InterPro" id="IPR001223">
    <property type="entry name" value="Glyco_hydro18_cat"/>
</dbReference>
<dbReference type="PANTHER" id="PTHR46066:SF2">
    <property type="entry name" value="CHITINASE DOMAIN-CONTAINING PROTEIN 1"/>
    <property type="match status" value="1"/>
</dbReference>
<dbReference type="STRING" id="89784.SAMN04489725_10547"/>
<dbReference type="InterPro" id="IPR029070">
    <property type="entry name" value="Chitinase_insertion_sf"/>
</dbReference>
<dbReference type="Gene3D" id="3.20.20.80">
    <property type="entry name" value="Glycosidases"/>
    <property type="match status" value="1"/>
</dbReference>
<dbReference type="Pfam" id="PF00704">
    <property type="entry name" value="Glyco_hydro_18"/>
    <property type="match status" value="1"/>
</dbReference>
<sequence>MDRTTLRNVVSQFIAASAALLLLLVGCTCTVWAFLGKSGMEQIATSEADELSNIELNQLYGTADYQGQSTTQTQSIASAVAAHVRLPFSNPLKMLTSLLPETSAQAVQNSGAQTSLFQSITTIANNPQDIVLGWLPSTSSSSCIQLMADNPGMNVVSPGWLHLQDASGNLSGSVLPSVIEYAHQHNIKVWVMVDNQFSATLTHEVLANPKAESNLIDELVYQSRLYHLDGINIDFENLAAADRNLFTQFIGNLHRALSPIHVNLSVDISPDIVPLDDSLAFFHAGLADNADEIVLMAYDEHWSTDPDPGPVADLPWVTAGVNDLLDTGVPTDKLILGMPFYTRFWYVHSDGSVTSSAVSAGAVTDILRQDKAPLGVWDPKLDLMYTKFPSADGYTEVWYPTANTYQDTLSLVTQNGLAGVAVWSLAWSDPSTWTATVHSLRTEGVQTSHAAS</sequence>
<dbReference type="EMBL" id="FNOJ01000005">
    <property type="protein sequence ID" value="SDW38135.1"/>
    <property type="molecule type" value="Genomic_DNA"/>
</dbReference>
<dbReference type="Proteomes" id="UP000182589">
    <property type="component" value="Unassembled WGS sequence"/>
</dbReference>
<accession>A0A1H2T356</accession>
<evidence type="ECO:0000313" key="2">
    <source>
        <dbReference type="EMBL" id="SDW38135.1"/>
    </source>
</evidence>
<dbReference type="GO" id="GO:0005975">
    <property type="term" value="P:carbohydrate metabolic process"/>
    <property type="evidence" value="ECO:0007669"/>
    <property type="project" value="InterPro"/>
</dbReference>
<keyword evidence="3" id="KW-1185">Reference proteome</keyword>
<dbReference type="Gene3D" id="3.10.50.10">
    <property type="match status" value="1"/>
</dbReference>
<dbReference type="PROSITE" id="PS51910">
    <property type="entry name" value="GH18_2"/>
    <property type="match status" value="1"/>
</dbReference>
<name>A0A1H2T356_9BACL</name>
<dbReference type="RefSeq" id="WP_074692506.1">
    <property type="nucleotide sequence ID" value="NZ_FNOJ01000005.1"/>
</dbReference>